<comment type="caution">
    <text evidence="2">The sequence shown here is derived from an EMBL/GenBank/DDBJ whole genome shotgun (WGS) entry which is preliminary data.</text>
</comment>
<feature type="compositionally biased region" description="Acidic residues" evidence="1">
    <location>
        <begin position="550"/>
        <end position="559"/>
    </location>
</feature>
<feature type="compositionally biased region" description="Low complexity" evidence="1">
    <location>
        <begin position="566"/>
        <end position="576"/>
    </location>
</feature>
<feature type="compositionally biased region" description="Basic residues" evidence="1">
    <location>
        <begin position="654"/>
        <end position="664"/>
    </location>
</feature>
<feature type="region of interest" description="Disordered" evidence="1">
    <location>
        <begin position="401"/>
        <end position="434"/>
    </location>
</feature>
<dbReference type="Proteomes" id="UP001161757">
    <property type="component" value="Unassembled WGS sequence"/>
</dbReference>
<sequence length="664" mass="72762">MAKDNPTPERAPPSRSLPTTETWSDLNYVNHLYPEIGTHEAYLHRRTSEDRVIANLEIHRPPHHNTHSPRREMLLEGGVQYHKAMLRWHQKRLKRVLRDGLDSDAIDTWPPQAQTSMEQIDPALFGVHDAVAEAVEATGSERVSELQEAADYQYALEVQAAEWVEAPPHGQQGLRSPEALDYEHTPATQDATRVQSPVEPEQSPESQQDTESESDHEAQVARQFLLDMQGIVAEKAKDAYLPVPEFDPFGEVRAAQKPLYPDPLLGRPVLASEVVHDQMPLEGTGQPEETRKRAHVNAPVSSRTRAKTLAPVEGARPNTPMIPGNVEEEGQASLPQALGLHGMPEGDQSATTVNPDVLATGGGSSETPQVPSLQDLQPSSVFPGAFWSDWLSDFPPASGPSLSHFDYRPQTPPELHPQSNSGFHGQNYSSSLRPHVPYPGEQSETFTSTWSLADEIRRSNAMSAASSGNPNVDMSLGATTAPPSYMPESRRGIKLTFSLAKNYGPPGLGPDADEGRPITPPAPGYCRKTYVEKSLAEEFGIILDESSGSELEDEPEGEQEGFSTESGSDSNSNSESGSERSPRPKDDSPKTRARKALGPISPKSHARYMAANKDPAKHIPDPAIIAKLQKLARKDLKRKAKKENREAEEASPKAKSRRLGPKRT</sequence>
<feature type="compositionally biased region" description="Basic and acidic residues" evidence="1">
    <location>
        <begin position="643"/>
        <end position="652"/>
    </location>
</feature>
<accession>A0AAN6EY92</accession>
<feature type="region of interest" description="Disordered" evidence="1">
    <location>
        <begin position="280"/>
        <end position="305"/>
    </location>
</feature>
<feature type="compositionally biased region" description="Basic and acidic residues" evidence="1">
    <location>
        <begin position="577"/>
        <end position="590"/>
    </location>
</feature>
<evidence type="ECO:0000313" key="3">
    <source>
        <dbReference type="Proteomes" id="UP001161757"/>
    </source>
</evidence>
<gene>
    <name evidence="2" type="ORF">HRR80_002321</name>
</gene>
<organism evidence="2 3">
    <name type="scientific">Exophiala dermatitidis</name>
    <name type="common">Black yeast-like fungus</name>
    <name type="synonym">Wangiella dermatitidis</name>
    <dbReference type="NCBI Taxonomy" id="5970"/>
    <lineage>
        <taxon>Eukaryota</taxon>
        <taxon>Fungi</taxon>
        <taxon>Dikarya</taxon>
        <taxon>Ascomycota</taxon>
        <taxon>Pezizomycotina</taxon>
        <taxon>Eurotiomycetes</taxon>
        <taxon>Chaetothyriomycetidae</taxon>
        <taxon>Chaetothyriales</taxon>
        <taxon>Herpotrichiellaceae</taxon>
        <taxon>Exophiala</taxon>
    </lineage>
</organism>
<feature type="region of interest" description="Disordered" evidence="1">
    <location>
        <begin position="1"/>
        <end position="20"/>
    </location>
</feature>
<reference evidence="2" key="1">
    <citation type="submission" date="2023-01" db="EMBL/GenBank/DDBJ databases">
        <title>Exophiala dermititidis isolated from Cystic Fibrosis Patient.</title>
        <authorList>
            <person name="Kurbessoian T."/>
            <person name="Crocker A."/>
            <person name="Murante D."/>
            <person name="Hogan D.A."/>
            <person name="Stajich J.E."/>
        </authorList>
    </citation>
    <scope>NUCLEOTIDE SEQUENCE</scope>
    <source>
        <strain evidence="2">Ex8</strain>
    </source>
</reference>
<name>A0AAN6EY92_EXODE</name>
<protein>
    <submittedName>
        <fullName evidence="2">Uncharacterized protein</fullName>
    </submittedName>
</protein>
<evidence type="ECO:0000256" key="1">
    <source>
        <dbReference type="SAM" id="MobiDB-lite"/>
    </source>
</evidence>
<feature type="region of interest" description="Disordered" evidence="1">
    <location>
        <begin position="545"/>
        <end position="664"/>
    </location>
</feature>
<feature type="region of interest" description="Disordered" evidence="1">
    <location>
        <begin position="186"/>
        <end position="218"/>
    </location>
</feature>
<feature type="compositionally biased region" description="Polar residues" evidence="1">
    <location>
        <begin position="417"/>
        <end position="432"/>
    </location>
</feature>
<proteinExistence type="predicted"/>
<feature type="compositionally biased region" description="Polar residues" evidence="1">
    <location>
        <begin position="186"/>
        <end position="195"/>
    </location>
</feature>
<dbReference type="AlphaFoldDB" id="A0AAN6EY92"/>
<dbReference type="EMBL" id="JAJGCB010000003">
    <property type="protein sequence ID" value="KAJ8993817.1"/>
    <property type="molecule type" value="Genomic_DNA"/>
</dbReference>
<evidence type="ECO:0000313" key="2">
    <source>
        <dbReference type="EMBL" id="KAJ8993817.1"/>
    </source>
</evidence>